<evidence type="ECO:0008006" key="5">
    <source>
        <dbReference type="Google" id="ProtNLM"/>
    </source>
</evidence>
<keyword evidence="2" id="KW-0812">Transmembrane</keyword>
<feature type="region of interest" description="Disordered" evidence="1">
    <location>
        <begin position="82"/>
        <end position="106"/>
    </location>
</feature>
<dbReference type="Proteomes" id="UP000028761">
    <property type="component" value="Chromosome 2"/>
</dbReference>
<dbReference type="Bgee" id="ENSPANG00000002433">
    <property type="expression patterns" value="Expressed in postnatal subventricular zone and 2 other cell types or tissues"/>
</dbReference>
<dbReference type="AlphaFoldDB" id="A0A096NPS4"/>
<keyword evidence="2" id="KW-0472">Membrane</keyword>
<organism evidence="3 4">
    <name type="scientific">Papio anubis</name>
    <name type="common">Olive baboon</name>
    <dbReference type="NCBI Taxonomy" id="9555"/>
    <lineage>
        <taxon>Eukaryota</taxon>
        <taxon>Metazoa</taxon>
        <taxon>Chordata</taxon>
        <taxon>Craniata</taxon>
        <taxon>Vertebrata</taxon>
        <taxon>Euteleostomi</taxon>
        <taxon>Mammalia</taxon>
        <taxon>Eutheria</taxon>
        <taxon>Euarchontoglires</taxon>
        <taxon>Primates</taxon>
        <taxon>Haplorrhini</taxon>
        <taxon>Catarrhini</taxon>
        <taxon>Cercopithecidae</taxon>
        <taxon>Cercopithecinae</taxon>
        <taxon>Papio</taxon>
    </lineage>
</organism>
<protein>
    <recommendedName>
        <fullName evidence="5">AP20 region protein 1</fullName>
    </recommendedName>
</protein>
<dbReference type="eggNOG" id="ENOG502RU2H">
    <property type="taxonomic scope" value="Eukaryota"/>
</dbReference>
<keyword evidence="2" id="KW-1133">Transmembrane helix</keyword>
<accession>A0A096NPS4</accession>
<evidence type="ECO:0000313" key="4">
    <source>
        <dbReference type="Proteomes" id="UP000028761"/>
    </source>
</evidence>
<evidence type="ECO:0000313" key="3">
    <source>
        <dbReference type="Ensembl" id="ENSPANP00000015006.2"/>
    </source>
</evidence>
<dbReference type="Ensembl" id="ENSPANT00000012640.3">
    <property type="protein sequence ID" value="ENSPANP00000015006.2"/>
    <property type="gene ID" value="ENSPANG00000002433.3"/>
</dbReference>
<keyword evidence="4" id="KW-1185">Reference proteome</keyword>
<sequence length="175" mass="18827">MKTMGTRKRCKLSRTGPEFENVIKRLLCARTFHTRIGGDLTHGIINRGRLTNAEQMGLQGSAQHFNIFPPGPLDSRRLHAGKKTGVQKREGTDSIPAAGRSGTANQPSIAPRRCLFSRGITASDGLKRGRGCNGAAHLLCGDAWKTELGEPWVSIALALAGLGAILILELSWFVG</sequence>
<evidence type="ECO:0000256" key="2">
    <source>
        <dbReference type="SAM" id="Phobius"/>
    </source>
</evidence>
<proteinExistence type="predicted"/>
<evidence type="ECO:0000256" key="1">
    <source>
        <dbReference type="SAM" id="MobiDB-lite"/>
    </source>
</evidence>
<name>A0A096NPS4_PAPAN</name>
<reference evidence="3 4" key="1">
    <citation type="submission" date="2012-03" db="EMBL/GenBank/DDBJ databases">
        <title>Whole Genome Assembly of Papio anubis.</title>
        <authorList>
            <person name="Liu Y.L."/>
            <person name="Abraham K.A."/>
            <person name="Akbar H.A."/>
            <person name="Ali S.A."/>
            <person name="Anosike U.A."/>
            <person name="Aqrawi P.A."/>
            <person name="Arias F.A."/>
            <person name="Attaway T.A."/>
            <person name="Awwad R.A."/>
            <person name="Babu C.B."/>
            <person name="Bandaranaike D.B."/>
            <person name="Battles P.B."/>
            <person name="Bell A.B."/>
            <person name="Beltran B.B."/>
            <person name="Berhane-Mersha D.B."/>
            <person name="Bess C.B."/>
            <person name="Bickham C.B."/>
            <person name="Bolden T.B."/>
            <person name="Carter K.C."/>
            <person name="Chau D.C."/>
            <person name="Chavez A.C."/>
            <person name="Clerc-Blankenburg K.C."/>
            <person name="Coyle M.C."/>
            <person name="Dao M.D."/>
            <person name="Davila M.L.D."/>
            <person name="Davy-Carroll L.D."/>
            <person name="Denson S.D."/>
            <person name="Dinh H.D."/>
            <person name="Fernandez S.F."/>
            <person name="Fernando P.F."/>
            <person name="Forbes L.F."/>
            <person name="Francis C.F."/>
            <person name="Francisco L.F."/>
            <person name="Fu Q.F."/>
            <person name="Garcia-Iii R.G."/>
            <person name="Garrett T.G."/>
            <person name="Gross S.G."/>
            <person name="Gubbala S.G."/>
            <person name="Hirani K.H."/>
            <person name="Hogues M.H."/>
            <person name="Hollins B.H."/>
            <person name="Jackson L.J."/>
            <person name="Javaid M.J."/>
            <person name="Jhangiani S.J."/>
            <person name="Johnson A.J."/>
            <person name="Johnson B.J."/>
            <person name="Jones J.J."/>
            <person name="Joshi V.J."/>
            <person name="Kalu J.K."/>
            <person name="Khan N.K."/>
            <person name="Korchina V.K."/>
            <person name="Kovar C.K."/>
            <person name="Lago L.L."/>
            <person name="Lara F.L."/>
            <person name="Le T.-K.L."/>
            <person name="Lee S.L."/>
            <person name="Legall-Iii F.L."/>
            <person name="Lemon S.L."/>
            <person name="Liu J.L."/>
            <person name="Liu Y.-S.L."/>
            <person name="Liyanage D.L."/>
            <person name="Lopez J.L."/>
            <person name="Lorensuhewa L.L."/>
            <person name="Mata R.M."/>
            <person name="Mathew T.M."/>
            <person name="Mercado C.M."/>
            <person name="Mercado I.M."/>
            <person name="Morales K.M."/>
            <person name="Morgan M.M."/>
            <person name="Munidasa M.M."/>
            <person name="Ngo D.N."/>
            <person name="Nguyen L.N."/>
            <person name="Nguyen T.N."/>
            <person name="Nguyen N.N."/>
            <person name="Obregon M.O."/>
            <person name="Okwuonu G.O."/>
            <person name="Ongeri F.O."/>
            <person name="Onwere C.O."/>
            <person name="Osifeso I.O."/>
            <person name="Parra A.P."/>
            <person name="Patil S.P."/>
            <person name="Perez A.P."/>
            <person name="Perez Y.P."/>
            <person name="Pham C.P."/>
            <person name="Pu L.-L.P."/>
            <person name="Puazo M.P."/>
            <person name="Quiroz J.Q."/>
            <person name="Rouhana J.R."/>
            <person name="Ruiz M.R."/>
            <person name="Ruiz S.-J.R."/>
            <person name="Saada N.S."/>
            <person name="Santibanez J.S."/>
            <person name="Scheel M.S."/>
            <person name="Schneider B.S."/>
            <person name="Simmons D.S."/>
            <person name="Sisson I.S."/>
            <person name="Tang L.-Y.T."/>
            <person name="Thornton R.T."/>
            <person name="Tisius J.T."/>
            <person name="Toledanes G.T."/>
            <person name="Trejos Z.T."/>
            <person name="Usmani K.U."/>
            <person name="Varghese R.V."/>
            <person name="Vattathil S.V."/>
            <person name="Vee V.V."/>
            <person name="Walker D.W."/>
            <person name="Weissenberger G.W."/>
            <person name="White C.W."/>
            <person name="Williams A.W."/>
            <person name="Woodworth J.W."/>
            <person name="Wright R.W."/>
            <person name="Zhu Y.Z."/>
            <person name="Han Y.H."/>
            <person name="Newsham I.N."/>
            <person name="Nazareth L.N."/>
            <person name="Worley K.W."/>
            <person name="Muzny D.M."/>
            <person name="Rogers J.R."/>
            <person name="Gibbs R.G."/>
        </authorList>
    </citation>
    <scope>NUCLEOTIDE SEQUENCE [LARGE SCALE GENOMIC DNA]</scope>
</reference>
<dbReference type="OMA" id="GPEFENV"/>
<feature type="transmembrane region" description="Helical" evidence="2">
    <location>
        <begin position="152"/>
        <end position="174"/>
    </location>
</feature>
<dbReference type="HOGENOM" id="CLU_1524631_0_0_1"/>
<reference evidence="3" key="2">
    <citation type="submission" date="2025-08" db="UniProtKB">
        <authorList>
            <consortium name="Ensembl"/>
        </authorList>
    </citation>
    <scope>IDENTIFICATION</scope>
</reference>
<dbReference type="GeneTree" id="ENSGT00390000004487"/>
<reference evidence="3" key="3">
    <citation type="submission" date="2025-09" db="UniProtKB">
        <authorList>
            <consortium name="Ensembl"/>
        </authorList>
    </citation>
    <scope>IDENTIFICATION</scope>
</reference>